<dbReference type="OMA" id="KVYYMFG"/>
<dbReference type="GO" id="GO:0072657">
    <property type="term" value="P:protein localization to membrane"/>
    <property type="evidence" value="ECO:0007669"/>
    <property type="project" value="TreeGrafter"/>
</dbReference>
<evidence type="ECO:0000256" key="2">
    <source>
        <dbReference type="ARBA" id="ARBA00005227"/>
    </source>
</evidence>
<comment type="subcellular location">
    <subcellularLocation>
        <location evidence="1">Membrane</location>
        <topology evidence="1">Multi-pass membrane protein</topology>
    </subcellularLocation>
</comment>
<evidence type="ECO:0000313" key="9">
    <source>
        <dbReference type="Proteomes" id="UP000193685"/>
    </source>
</evidence>
<dbReference type="AlphaFoldDB" id="A0A1Y2FQR2"/>
<keyword evidence="6 7" id="KW-0472">Membrane</keyword>
<feature type="transmembrane region" description="Helical" evidence="7">
    <location>
        <begin position="393"/>
        <end position="417"/>
    </location>
</feature>
<keyword evidence="4" id="KW-0732">Signal</keyword>
<dbReference type="PANTHER" id="PTHR10766">
    <property type="entry name" value="TRANSMEMBRANE 9 SUPERFAMILY PROTEIN"/>
    <property type="match status" value="1"/>
</dbReference>
<protein>
    <recommendedName>
        <fullName evidence="7">Transmembrane 9 superfamily member</fullName>
    </recommendedName>
</protein>
<comment type="similarity">
    <text evidence="2 7">Belongs to the nonaspanin (TM9SF) (TC 9.A.2) family.</text>
</comment>
<dbReference type="GeneID" id="63783157"/>
<feature type="transmembrane region" description="Helical" evidence="7">
    <location>
        <begin position="332"/>
        <end position="352"/>
    </location>
</feature>
<dbReference type="PANTHER" id="PTHR10766:SF111">
    <property type="entry name" value="TRANSMEMBRANE 9 SUPERFAMILY MEMBER 2"/>
    <property type="match status" value="1"/>
</dbReference>
<accession>A0A1Y2FQR2</accession>
<keyword evidence="5 7" id="KW-1133">Transmembrane helix</keyword>
<feature type="transmembrane region" description="Helical" evidence="7">
    <location>
        <begin position="429"/>
        <end position="453"/>
    </location>
</feature>
<evidence type="ECO:0000256" key="7">
    <source>
        <dbReference type="RuleBase" id="RU363079"/>
    </source>
</evidence>
<evidence type="ECO:0000256" key="3">
    <source>
        <dbReference type="ARBA" id="ARBA00022692"/>
    </source>
</evidence>
<keyword evidence="9" id="KW-1185">Reference proteome</keyword>
<dbReference type="Proteomes" id="UP000193685">
    <property type="component" value="Unassembled WGS sequence"/>
</dbReference>
<dbReference type="GO" id="GO:0016020">
    <property type="term" value="C:membrane"/>
    <property type="evidence" value="ECO:0007669"/>
    <property type="project" value="UniProtKB-SubCell"/>
</dbReference>
<feature type="transmembrane region" description="Helical" evidence="7">
    <location>
        <begin position="548"/>
        <end position="572"/>
    </location>
</feature>
<dbReference type="GO" id="GO:0007034">
    <property type="term" value="P:vacuolar transport"/>
    <property type="evidence" value="ECO:0007669"/>
    <property type="project" value="TreeGrafter"/>
</dbReference>
<feature type="transmembrane region" description="Helical" evidence="7">
    <location>
        <begin position="358"/>
        <end position="381"/>
    </location>
</feature>
<evidence type="ECO:0000256" key="1">
    <source>
        <dbReference type="ARBA" id="ARBA00004141"/>
    </source>
</evidence>
<evidence type="ECO:0000313" key="8">
    <source>
        <dbReference type="EMBL" id="ORY85546.1"/>
    </source>
</evidence>
<dbReference type="RefSeq" id="XP_040727028.1">
    <property type="nucleotide sequence ID" value="XM_040866558.1"/>
</dbReference>
<keyword evidence="3 7" id="KW-0812">Transmembrane</keyword>
<evidence type="ECO:0000256" key="5">
    <source>
        <dbReference type="ARBA" id="ARBA00022989"/>
    </source>
</evidence>
<feature type="transmembrane region" description="Helical" evidence="7">
    <location>
        <begin position="476"/>
        <end position="502"/>
    </location>
</feature>
<feature type="transmembrane region" description="Helical" evidence="7">
    <location>
        <begin position="257"/>
        <end position="281"/>
    </location>
</feature>
<dbReference type="EMBL" id="MCFI01000004">
    <property type="protein sequence ID" value="ORY85546.1"/>
    <property type="molecule type" value="Genomic_DNA"/>
</dbReference>
<evidence type="ECO:0000256" key="4">
    <source>
        <dbReference type="ARBA" id="ARBA00022729"/>
    </source>
</evidence>
<feature type="transmembrane region" description="Helical" evidence="7">
    <location>
        <begin position="592"/>
        <end position="613"/>
    </location>
</feature>
<comment type="caution">
    <text evidence="8">The sequence shown here is derived from an EMBL/GenBank/DDBJ whole genome shotgun (WGS) entry which is preliminary data.</text>
</comment>
<sequence>MLAATLLLTAAVAGLQIPGLAPTEYRVGDPVPIFVNALTPTQSREDQSIANVVSYDYYLPRFHHCIPEGGVAAQSESLGSTLLGDRIYNSPINIRFLEEEQCKHICTTNVPPEDAGFINERIREGYVVQWLIDGLPAASVMYDAASGQIFDAPGFALGKGWRQTSEGGFEPIAYYNNAVEILIEYHKLDDEDHRIVGVSVRGSSHKKKCGDEDPLELSETPGATNHIPFFYTVSWQESEQTWATRWDRYVYSFGAKLHWFSLIESFAVVVFLSAMVAMVLIRTLKKDIQRYNALDLEQEDVNEDSGWKLIHGDVFRPPSKPMLLSVMLGNGLQLFLMVGTTILFALLGFLRVQNRGSLATAAIVFFALYGFVGGFASALLYKSLGQAERFKTLLFLTPTFVPGIVFGVLVFLNFFLVHQGSSGAVPLGTLFALVALWFLVTLPLSIFGGWLGFKRSLPADPVRTNQIPRQIPDQSFYLKALPSILLSGALPFGAIFVELYFIMSSVWLSYIYQLGAFLFLAYGILIVTSGLVTILMTYFQLCSENYHWWWRSFFTGAAIAPYVFLNAVFYYVTKFRGTSLTTKVLYFGYSGLLAFLVGILGGTIGFFASYWFIRKAYGSIKVD</sequence>
<feature type="transmembrane region" description="Helical" evidence="7">
    <location>
        <begin position="514"/>
        <end position="536"/>
    </location>
</feature>
<dbReference type="OrthoDB" id="1666796at2759"/>
<evidence type="ECO:0000256" key="6">
    <source>
        <dbReference type="ARBA" id="ARBA00023136"/>
    </source>
</evidence>
<dbReference type="GO" id="GO:0005737">
    <property type="term" value="C:cytoplasm"/>
    <property type="evidence" value="ECO:0007669"/>
    <property type="project" value="UniProtKB-ARBA"/>
</dbReference>
<dbReference type="Pfam" id="PF02990">
    <property type="entry name" value="EMP70"/>
    <property type="match status" value="1"/>
</dbReference>
<dbReference type="STRING" id="56484.A0A1Y2FQR2"/>
<dbReference type="InterPro" id="IPR004240">
    <property type="entry name" value="EMP70"/>
</dbReference>
<organism evidence="8 9">
    <name type="scientific">Protomyces lactucae-debilis</name>
    <dbReference type="NCBI Taxonomy" id="2754530"/>
    <lineage>
        <taxon>Eukaryota</taxon>
        <taxon>Fungi</taxon>
        <taxon>Dikarya</taxon>
        <taxon>Ascomycota</taxon>
        <taxon>Taphrinomycotina</taxon>
        <taxon>Taphrinomycetes</taxon>
        <taxon>Taphrinales</taxon>
        <taxon>Protomycetaceae</taxon>
        <taxon>Protomyces</taxon>
    </lineage>
</organism>
<gene>
    <name evidence="8" type="ORF">BCR37DRAFT_241521</name>
</gene>
<proteinExistence type="inferred from homology"/>
<name>A0A1Y2FQR2_PROLT</name>
<reference evidence="8 9" key="1">
    <citation type="submission" date="2016-07" db="EMBL/GenBank/DDBJ databases">
        <title>Pervasive Adenine N6-methylation of Active Genes in Fungi.</title>
        <authorList>
            <consortium name="DOE Joint Genome Institute"/>
            <person name="Mondo S.J."/>
            <person name="Dannebaum R.O."/>
            <person name="Kuo R.C."/>
            <person name="Labutti K."/>
            <person name="Haridas S."/>
            <person name="Kuo A."/>
            <person name="Salamov A."/>
            <person name="Ahrendt S.R."/>
            <person name="Lipzen A."/>
            <person name="Sullivan W."/>
            <person name="Andreopoulos W.B."/>
            <person name="Clum A."/>
            <person name="Lindquist E."/>
            <person name="Daum C."/>
            <person name="Ramamoorthy G.K."/>
            <person name="Gryganskyi A."/>
            <person name="Culley D."/>
            <person name="Magnuson J.K."/>
            <person name="James T.Y."/>
            <person name="O'Malley M.A."/>
            <person name="Stajich J.E."/>
            <person name="Spatafora J.W."/>
            <person name="Visel A."/>
            <person name="Grigoriev I.V."/>
        </authorList>
    </citation>
    <scope>NUCLEOTIDE SEQUENCE [LARGE SCALE GENOMIC DNA]</scope>
    <source>
        <strain evidence="8 9">12-1054</strain>
    </source>
</reference>